<dbReference type="PANTHER" id="PTHR45528">
    <property type="entry name" value="SENSOR HISTIDINE KINASE CPXA"/>
    <property type="match status" value="1"/>
</dbReference>
<evidence type="ECO:0000256" key="12">
    <source>
        <dbReference type="ARBA" id="ARBA00023012"/>
    </source>
</evidence>
<keyword evidence="9 17" id="KW-0418">Kinase</keyword>
<comment type="catalytic activity">
    <reaction evidence="1">
        <text>ATP + protein L-histidine = ADP + protein N-phospho-L-histidine.</text>
        <dbReference type="EC" id="2.7.13.3"/>
    </reaction>
</comment>
<dbReference type="InterPro" id="IPR005467">
    <property type="entry name" value="His_kinase_dom"/>
</dbReference>
<protein>
    <recommendedName>
        <fullName evidence="3">histidine kinase</fullName>
        <ecNumber evidence="3">2.7.13.3</ecNumber>
    </recommendedName>
</protein>
<dbReference type="EMBL" id="MSFI01000012">
    <property type="protein sequence ID" value="OMP67123.1"/>
    <property type="molecule type" value="Genomic_DNA"/>
</dbReference>
<dbReference type="EC" id="2.7.13.3" evidence="3"/>
<keyword evidence="10" id="KW-0067">ATP-binding</keyword>
<dbReference type="InterPro" id="IPR036097">
    <property type="entry name" value="HisK_dim/P_sf"/>
</dbReference>
<dbReference type="Gene3D" id="6.10.340.10">
    <property type="match status" value="1"/>
</dbReference>
<dbReference type="Proteomes" id="UP000188613">
    <property type="component" value="Unassembled WGS sequence"/>
</dbReference>
<evidence type="ECO:0000256" key="5">
    <source>
        <dbReference type="ARBA" id="ARBA00022553"/>
    </source>
</evidence>
<dbReference type="FunFam" id="1.10.287.130:FF:000001">
    <property type="entry name" value="Two-component sensor histidine kinase"/>
    <property type="match status" value="1"/>
</dbReference>
<keyword evidence="8" id="KW-0547">Nucleotide-binding</keyword>
<dbReference type="CDD" id="cd06225">
    <property type="entry name" value="HAMP"/>
    <property type="match status" value="1"/>
</dbReference>
<dbReference type="PRINTS" id="PR00344">
    <property type="entry name" value="BCTRLSENSOR"/>
</dbReference>
<comment type="caution">
    <text evidence="17">The sequence shown here is derived from an EMBL/GenBank/DDBJ whole genome shotgun (WGS) entry which is preliminary data.</text>
</comment>
<dbReference type="InterPro" id="IPR004358">
    <property type="entry name" value="Sig_transdc_His_kin-like_C"/>
</dbReference>
<evidence type="ECO:0000313" key="17">
    <source>
        <dbReference type="EMBL" id="OMP67123.1"/>
    </source>
</evidence>
<dbReference type="SMART" id="SM00388">
    <property type="entry name" value="HisKA"/>
    <property type="match status" value="1"/>
</dbReference>
<feature type="transmembrane region" description="Helical" evidence="14">
    <location>
        <begin position="162"/>
        <end position="184"/>
    </location>
</feature>
<evidence type="ECO:0000256" key="8">
    <source>
        <dbReference type="ARBA" id="ARBA00022741"/>
    </source>
</evidence>
<keyword evidence="12" id="KW-0902">Two-component regulatory system</keyword>
<keyword evidence="6" id="KW-0808">Transferase</keyword>
<evidence type="ECO:0000256" key="3">
    <source>
        <dbReference type="ARBA" id="ARBA00012438"/>
    </source>
</evidence>
<organism evidence="17 18">
    <name type="scientific">Domibacillus epiphyticus</name>
    <dbReference type="NCBI Taxonomy" id="1714355"/>
    <lineage>
        <taxon>Bacteria</taxon>
        <taxon>Bacillati</taxon>
        <taxon>Bacillota</taxon>
        <taxon>Bacilli</taxon>
        <taxon>Bacillales</taxon>
        <taxon>Bacillaceae</taxon>
        <taxon>Domibacillus</taxon>
    </lineage>
</organism>
<dbReference type="Gene3D" id="3.30.565.10">
    <property type="entry name" value="Histidine kinase-like ATPase, C-terminal domain"/>
    <property type="match status" value="1"/>
</dbReference>
<evidence type="ECO:0000259" key="15">
    <source>
        <dbReference type="PROSITE" id="PS50109"/>
    </source>
</evidence>
<dbReference type="SMART" id="SM00387">
    <property type="entry name" value="HATPase_c"/>
    <property type="match status" value="1"/>
</dbReference>
<keyword evidence="11 14" id="KW-1133">Transmembrane helix</keyword>
<evidence type="ECO:0000313" key="18">
    <source>
        <dbReference type="Proteomes" id="UP000188613"/>
    </source>
</evidence>
<feature type="domain" description="Histidine kinase" evidence="15">
    <location>
        <begin position="245"/>
        <end position="458"/>
    </location>
</feature>
<dbReference type="Pfam" id="PF00512">
    <property type="entry name" value="HisKA"/>
    <property type="match status" value="1"/>
</dbReference>
<evidence type="ECO:0000256" key="4">
    <source>
        <dbReference type="ARBA" id="ARBA00022475"/>
    </source>
</evidence>
<dbReference type="InterPro" id="IPR003594">
    <property type="entry name" value="HATPase_dom"/>
</dbReference>
<dbReference type="InterPro" id="IPR050398">
    <property type="entry name" value="HssS/ArlS-like"/>
</dbReference>
<dbReference type="PANTHER" id="PTHR45528:SF1">
    <property type="entry name" value="SENSOR HISTIDINE KINASE CPXA"/>
    <property type="match status" value="1"/>
</dbReference>
<dbReference type="Gene3D" id="1.10.287.130">
    <property type="match status" value="1"/>
</dbReference>
<evidence type="ECO:0000256" key="9">
    <source>
        <dbReference type="ARBA" id="ARBA00022777"/>
    </source>
</evidence>
<gene>
    <name evidence="17" type="ORF">BTO28_09085</name>
</gene>
<dbReference type="PROSITE" id="PS50885">
    <property type="entry name" value="HAMP"/>
    <property type="match status" value="1"/>
</dbReference>
<dbReference type="PROSITE" id="PS50109">
    <property type="entry name" value="HIS_KIN"/>
    <property type="match status" value="1"/>
</dbReference>
<dbReference type="AlphaFoldDB" id="A0A1V2A7Z8"/>
<comment type="subcellular location">
    <subcellularLocation>
        <location evidence="2">Cell membrane</location>
        <topology evidence="2">Multi-pass membrane protein</topology>
    </subcellularLocation>
</comment>
<dbReference type="GO" id="GO:0000155">
    <property type="term" value="F:phosphorelay sensor kinase activity"/>
    <property type="evidence" value="ECO:0007669"/>
    <property type="project" value="InterPro"/>
</dbReference>
<evidence type="ECO:0000256" key="11">
    <source>
        <dbReference type="ARBA" id="ARBA00022989"/>
    </source>
</evidence>
<keyword evidence="18" id="KW-1185">Reference proteome</keyword>
<dbReference type="GO" id="GO:0005886">
    <property type="term" value="C:plasma membrane"/>
    <property type="evidence" value="ECO:0007669"/>
    <property type="project" value="UniProtKB-SubCell"/>
</dbReference>
<dbReference type="InterPro" id="IPR003660">
    <property type="entry name" value="HAMP_dom"/>
</dbReference>
<keyword evidence="13 14" id="KW-0472">Membrane</keyword>
<evidence type="ECO:0000256" key="1">
    <source>
        <dbReference type="ARBA" id="ARBA00000085"/>
    </source>
</evidence>
<dbReference type="STRING" id="1714355.BTO28_09085"/>
<dbReference type="SUPFAM" id="SSF55874">
    <property type="entry name" value="ATPase domain of HSP90 chaperone/DNA topoisomerase II/histidine kinase"/>
    <property type="match status" value="1"/>
</dbReference>
<dbReference type="Pfam" id="PF02518">
    <property type="entry name" value="HATPase_c"/>
    <property type="match status" value="1"/>
</dbReference>
<dbReference type="FunFam" id="3.30.565.10:FF:000006">
    <property type="entry name" value="Sensor histidine kinase WalK"/>
    <property type="match status" value="1"/>
</dbReference>
<reference evidence="17 18" key="1">
    <citation type="submission" date="2016-12" db="EMBL/GenBank/DDBJ databases">
        <title>Domibacillus sp. SAB 38T whole genome sequencing.</title>
        <authorList>
            <person name="Verma A."/>
            <person name="Ojha A.K."/>
            <person name="Krishnamurthi S."/>
        </authorList>
    </citation>
    <scope>NUCLEOTIDE SEQUENCE [LARGE SCALE GENOMIC DNA]</scope>
    <source>
        <strain evidence="17 18">SAB 38</strain>
    </source>
</reference>
<dbReference type="CDD" id="cd00082">
    <property type="entry name" value="HisKA"/>
    <property type="match status" value="1"/>
</dbReference>
<proteinExistence type="predicted"/>
<keyword evidence="4" id="KW-1003">Cell membrane</keyword>
<dbReference type="InterPro" id="IPR003661">
    <property type="entry name" value="HisK_dim/P_dom"/>
</dbReference>
<evidence type="ECO:0000256" key="2">
    <source>
        <dbReference type="ARBA" id="ARBA00004651"/>
    </source>
</evidence>
<sequence length="458" mass="52208">MMTLSKKLWLTFLVFVIVTVGSAFGLAYILYEKLYVDSVKEELVSTAKKLAYDYEGGELDQTFIDQVNWFSEKSHFEAFAVRNPRELAACIPYEADYDTLIGPEEREQLLQNKIIEETGYSERFDRQIISIIVPLLEDRKLNGIIYLYVPLERIDELASSLVIYWTAGAVVIMSFLLAAGMKWTRHLTKPLKDMQSAAVRLSKGDYSARVSERSNDELGMLSKTFNEMANAIETEDELRKTFLATVSHELRTPLSYIKGYSEAAMNGMEGKEKQIAIIHRESKRMERLVNDLLELIRLDSGKMKVDKMPLPFAEIVYRTVETFRPAAKNKMIHFDLNIDEDVIVNGDEGRLEQVMTNILDNAIRYSNKGGMIQITMIQEKETMKLLICDNGVGIQEEELPRITERFYRVNKARTRNDGGSGLGLSIVKQIIELHDGELRIESMEGEGTTVIILLPVLT</sequence>
<dbReference type="SUPFAM" id="SSF158472">
    <property type="entry name" value="HAMP domain-like"/>
    <property type="match status" value="1"/>
</dbReference>
<evidence type="ECO:0000256" key="7">
    <source>
        <dbReference type="ARBA" id="ARBA00022692"/>
    </source>
</evidence>
<dbReference type="Pfam" id="PF00672">
    <property type="entry name" value="HAMP"/>
    <property type="match status" value="1"/>
</dbReference>
<dbReference type="SMART" id="SM00304">
    <property type="entry name" value="HAMP"/>
    <property type="match status" value="1"/>
</dbReference>
<feature type="domain" description="HAMP" evidence="16">
    <location>
        <begin position="185"/>
        <end position="237"/>
    </location>
</feature>
<evidence type="ECO:0000256" key="14">
    <source>
        <dbReference type="SAM" id="Phobius"/>
    </source>
</evidence>
<dbReference type="CDD" id="cd00075">
    <property type="entry name" value="HATPase"/>
    <property type="match status" value="1"/>
</dbReference>
<evidence type="ECO:0000256" key="10">
    <source>
        <dbReference type="ARBA" id="ARBA00022840"/>
    </source>
</evidence>
<evidence type="ECO:0000259" key="16">
    <source>
        <dbReference type="PROSITE" id="PS50885"/>
    </source>
</evidence>
<name>A0A1V2A7Z8_9BACI</name>
<dbReference type="GO" id="GO:0005524">
    <property type="term" value="F:ATP binding"/>
    <property type="evidence" value="ECO:0007669"/>
    <property type="project" value="UniProtKB-KW"/>
</dbReference>
<dbReference type="SUPFAM" id="SSF47384">
    <property type="entry name" value="Homodimeric domain of signal transducing histidine kinase"/>
    <property type="match status" value="1"/>
</dbReference>
<dbReference type="InterPro" id="IPR036890">
    <property type="entry name" value="HATPase_C_sf"/>
</dbReference>
<keyword evidence="7 14" id="KW-0812">Transmembrane</keyword>
<evidence type="ECO:0000256" key="13">
    <source>
        <dbReference type="ARBA" id="ARBA00023136"/>
    </source>
</evidence>
<evidence type="ECO:0000256" key="6">
    <source>
        <dbReference type="ARBA" id="ARBA00022679"/>
    </source>
</evidence>
<keyword evidence="5" id="KW-0597">Phosphoprotein</keyword>
<accession>A0A1V2A7Z8</accession>